<comment type="caution">
    <text evidence="2">The sequence shown here is derived from an EMBL/GenBank/DDBJ whole genome shotgun (WGS) entry which is preliminary data.</text>
</comment>
<keyword evidence="1" id="KW-1133">Transmembrane helix</keyword>
<accession>A0A7J6P3U0</accession>
<name>A0A7J6P3U0_PEROL</name>
<feature type="transmembrane region" description="Helical" evidence="1">
    <location>
        <begin position="67"/>
        <end position="86"/>
    </location>
</feature>
<protein>
    <submittedName>
        <fullName evidence="2">Uncharacterized protein</fullName>
    </submittedName>
</protein>
<dbReference type="EMBL" id="JABANP010000091">
    <property type="protein sequence ID" value="KAF4690824.1"/>
    <property type="molecule type" value="Genomic_DNA"/>
</dbReference>
<evidence type="ECO:0000313" key="2">
    <source>
        <dbReference type="EMBL" id="KAF4690824.1"/>
    </source>
</evidence>
<proteinExistence type="predicted"/>
<dbReference type="OrthoDB" id="408679at2759"/>
<feature type="transmembrane region" description="Helical" evidence="1">
    <location>
        <begin position="39"/>
        <end position="60"/>
    </location>
</feature>
<keyword evidence="1" id="KW-0812">Transmembrane</keyword>
<reference evidence="2 3" key="1">
    <citation type="submission" date="2020-04" db="EMBL/GenBank/DDBJ databases">
        <title>Perkinsus olseni comparative genomics.</title>
        <authorList>
            <person name="Bogema D.R."/>
        </authorList>
    </citation>
    <scope>NUCLEOTIDE SEQUENCE [LARGE SCALE GENOMIC DNA]</scope>
    <source>
        <strain evidence="2">00978-12</strain>
    </source>
</reference>
<evidence type="ECO:0000256" key="1">
    <source>
        <dbReference type="SAM" id="Phobius"/>
    </source>
</evidence>
<dbReference type="Proteomes" id="UP000541610">
    <property type="component" value="Unassembled WGS sequence"/>
</dbReference>
<sequence length="116" mass="13429">MFEFLDSFWKWLFKGASLDYFVQSSDYRDGWWQNVITTYAGWALGFESILMFAGLIMFAVFCGARHATFMTMILIFLFVLAGIMLFDNMMPQLWAMFKGLIRDKLGIFGKLLVGSD</sequence>
<keyword evidence="1" id="KW-0472">Membrane</keyword>
<evidence type="ECO:0000313" key="3">
    <source>
        <dbReference type="Proteomes" id="UP000541610"/>
    </source>
</evidence>
<dbReference type="AlphaFoldDB" id="A0A7J6P3U0"/>
<gene>
    <name evidence="2" type="ORF">FOZ60_016797</name>
</gene>
<organism evidence="2 3">
    <name type="scientific">Perkinsus olseni</name>
    <name type="common">Perkinsus atlanticus</name>
    <dbReference type="NCBI Taxonomy" id="32597"/>
    <lineage>
        <taxon>Eukaryota</taxon>
        <taxon>Sar</taxon>
        <taxon>Alveolata</taxon>
        <taxon>Perkinsozoa</taxon>
        <taxon>Perkinsea</taxon>
        <taxon>Perkinsida</taxon>
        <taxon>Perkinsidae</taxon>
        <taxon>Perkinsus</taxon>
    </lineage>
</organism>